<evidence type="ECO:0000256" key="3">
    <source>
        <dbReference type="SAM" id="MobiDB-lite"/>
    </source>
</evidence>
<dbReference type="PANTHER" id="PTHR21666">
    <property type="entry name" value="PEPTIDASE-RELATED"/>
    <property type="match status" value="1"/>
</dbReference>
<feature type="region of interest" description="Disordered" evidence="3">
    <location>
        <begin position="267"/>
        <end position="300"/>
    </location>
</feature>
<keyword evidence="4" id="KW-1133">Transmembrane helix</keyword>
<evidence type="ECO:0000259" key="5">
    <source>
        <dbReference type="Pfam" id="PF01551"/>
    </source>
</evidence>
<proteinExistence type="predicted"/>
<evidence type="ECO:0000256" key="2">
    <source>
        <dbReference type="SAM" id="Coils"/>
    </source>
</evidence>
<keyword evidence="4" id="KW-0812">Transmembrane</keyword>
<dbReference type="CDD" id="cd12797">
    <property type="entry name" value="M23_peptidase"/>
    <property type="match status" value="1"/>
</dbReference>
<comment type="caution">
    <text evidence="6">The sequence shown here is derived from an EMBL/GenBank/DDBJ whole genome shotgun (WGS) entry which is preliminary data.</text>
</comment>
<reference evidence="6" key="1">
    <citation type="submission" date="2021-12" db="EMBL/GenBank/DDBJ databases">
        <authorList>
            <person name="Rodrigo-Torres L."/>
            <person name="Arahal R. D."/>
            <person name="Lucena T."/>
        </authorList>
    </citation>
    <scope>NUCLEOTIDE SEQUENCE</scope>
    <source>
        <strain evidence="6">CECT 8858</strain>
    </source>
</reference>
<dbReference type="Gene3D" id="6.10.250.3150">
    <property type="match status" value="1"/>
</dbReference>
<feature type="domain" description="M23ase beta-sheet core" evidence="5">
    <location>
        <begin position="341"/>
        <end position="431"/>
    </location>
</feature>
<dbReference type="InterPro" id="IPR016047">
    <property type="entry name" value="M23ase_b-sheet_dom"/>
</dbReference>
<protein>
    <submittedName>
        <fullName evidence="6">Murein hydrolase activator EnvC</fullName>
    </submittedName>
</protein>
<feature type="coiled-coil region" evidence="2">
    <location>
        <begin position="45"/>
        <end position="135"/>
    </location>
</feature>
<organism evidence="6 7">
    <name type="scientific">Emticicia aquatica</name>
    <dbReference type="NCBI Taxonomy" id="1681835"/>
    <lineage>
        <taxon>Bacteria</taxon>
        <taxon>Pseudomonadati</taxon>
        <taxon>Bacteroidota</taxon>
        <taxon>Cytophagia</taxon>
        <taxon>Cytophagales</taxon>
        <taxon>Leadbetterellaceae</taxon>
        <taxon>Emticicia</taxon>
    </lineage>
</organism>
<dbReference type="Gene3D" id="2.70.70.10">
    <property type="entry name" value="Glucose Permease (Domain IIA)"/>
    <property type="match status" value="1"/>
</dbReference>
<feature type="coiled-coil region" evidence="2">
    <location>
        <begin position="214"/>
        <end position="252"/>
    </location>
</feature>
<feature type="compositionally biased region" description="Basic and acidic residues" evidence="3">
    <location>
        <begin position="286"/>
        <end position="300"/>
    </location>
</feature>
<feature type="transmembrane region" description="Helical" evidence="4">
    <location>
        <begin position="20"/>
        <end position="38"/>
    </location>
</feature>
<feature type="compositionally biased region" description="Basic and acidic residues" evidence="3">
    <location>
        <begin position="267"/>
        <end position="278"/>
    </location>
</feature>
<dbReference type="Proteomes" id="UP000837932">
    <property type="component" value="Unassembled WGS sequence"/>
</dbReference>
<dbReference type="PANTHER" id="PTHR21666:SF289">
    <property type="entry name" value="L-ALA--D-GLU ENDOPEPTIDASE"/>
    <property type="match status" value="1"/>
</dbReference>
<gene>
    <name evidence="6" type="primary">envC</name>
    <name evidence="6" type="ORF">EMA8858_03255</name>
</gene>
<dbReference type="InterPro" id="IPR050570">
    <property type="entry name" value="Cell_wall_metabolism_enzyme"/>
</dbReference>
<dbReference type="GO" id="GO:0016787">
    <property type="term" value="F:hydrolase activity"/>
    <property type="evidence" value="ECO:0007669"/>
    <property type="project" value="UniProtKB-KW"/>
</dbReference>
<keyword evidence="1" id="KW-0732">Signal</keyword>
<evidence type="ECO:0000256" key="4">
    <source>
        <dbReference type="SAM" id="Phobius"/>
    </source>
</evidence>
<dbReference type="EMBL" id="CAKLPY010000002">
    <property type="protein sequence ID" value="CAH0997118.1"/>
    <property type="molecule type" value="Genomic_DNA"/>
</dbReference>
<evidence type="ECO:0000256" key="1">
    <source>
        <dbReference type="ARBA" id="ARBA00022729"/>
    </source>
</evidence>
<accession>A0ABM9ATX4</accession>
<dbReference type="Pfam" id="PF01551">
    <property type="entry name" value="Peptidase_M23"/>
    <property type="match status" value="1"/>
</dbReference>
<keyword evidence="2" id="KW-0175">Coiled coil</keyword>
<keyword evidence="7" id="KW-1185">Reference proteome</keyword>
<dbReference type="InterPro" id="IPR011055">
    <property type="entry name" value="Dup_hybrid_motif"/>
</dbReference>
<sequence>MNAVAEYEYFPKMTFKTLTYLLVWVSVLSIFTSTDAFAQRKKKSRAQLESEKRRNLEKIAETKQALESTQEKKEVTVGKIKAIKEQISSQEEQIGLMEQDMELIDMEMQDIIGAKNNLEQKLDTLQKEYAAMLYSASKASGKINKLSFLFSSSSFNDLIMRYKYLQQYTDNRKSQLAQIAKVVALLRERQSNLEGKKSDKKRIISAKLTEAQYLEQLKNRQTEMVGELSKKEKDLRNEIEATKKSVNRLEASIANVVAREIARKNRERELKQDRDAKLAKSKPQKRINEKPKKDLDDKDAALGRSFAASRTRLPWPVQRGFISDRFGIKEHPVLNGVLINNNGIDIQTSTNATVRSVYAGEVKDITEIPGLGNVVLIQHGEYFTVYANLRQIFLKIGQKVASKETIGTAGESGGATEINFQIWHNSEHLNPEGWLIPR</sequence>
<dbReference type="SUPFAM" id="SSF51261">
    <property type="entry name" value="Duplicated hybrid motif"/>
    <property type="match status" value="1"/>
</dbReference>
<keyword evidence="4" id="KW-0472">Membrane</keyword>
<keyword evidence="6" id="KW-0378">Hydrolase</keyword>
<evidence type="ECO:0000313" key="6">
    <source>
        <dbReference type="EMBL" id="CAH0997118.1"/>
    </source>
</evidence>
<evidence type="ECO:0000313" key="7">
    <source>
        <dbReference type="Proteomes" id="UP000837932"/>
    </source>
</evidence>
<name>A0ABM9ATX4_9BACT</name>